<dbReference type="EMBL" id="SWCI01000002">
    <property type="protein sequence ID" value="TKB50384.1"/>
    <property type="molecule type" value="Genomic_DNA"/>
</dbReference>
<dbReference type="InterPro" id="IPR036412">
    <property type="entry name" value="HAD-like_sf"/>
</dbReference>
<dbReference type="SUPFAM" id="SSF56784">
    <property type="entry name" value="HAD-like"/>
    <property type="match status" value="1"/>
</dbReference>
<dbReference type="PRINTS" id="PR00413">
    <property type="entry name" value="HADHALOGNASE"/>
</dbReference>
<sequence length="225" mass="24105">MSNGAIKGVLFDLDGTLLDTALDLGHAANVALARFGYPGISDEQAYLYSSHGSRGLLKAGLGESFHRTDIGPMRDTLLAAYAERISHHTRPYDGIPTMLDYLDANRLPWGIITNKPEGLARQLLALQPALAGSGVLVGGDTLAVAKPDPAPLHLGADTLALAPDSILYVGDAERDMVAANRAGMISVAALWGYISDEDQAHTWPAHHRCDRPSDLFDLIRDLTQN</sequence>
<dbReference type="Pfam" id="PF13419">
    <property type="entry name" value="HAD_2"/>
    <property type="match status" value="1"/>
</dbReference>
<dbReference type="GO" id="GO:0046872">
    <property type="term" value="F:metal ion binding"/>
    <property type="evidence" value="ECO:0007669"/>
    <property type="project" value="UniProtKB-KW"/>
</dbReference>
<dbReference type="SFLD" id="SFLDG01129">
    <property type="entry name" value="C1.5:_HAD__Beta-PGM__Phosphata"/>
    <property type="match status" value="1"/>
</dbReference>
<keyword evidence="2 5" id="KW-0378">Hydrolase</keyword>
<dbReference type="AlphaFoldDB" id="A0A4U1BH65"/>
<evidence type="ECO:0000313" key="5">
    <source>
        <dbReference type="EMBL" id="TKB50384.1"/>
    </source>
</evidence>
<dbReference type="Gene3D" id="3.40.50.1000">
    <property type="entry name" value="HAD superfamily/HAD-like"/>
    <property type="match status" value="1"/>
</dbReference>
<comment type="caution">
    <text evidence="5">The sequence shown here is derived from an EMBL/GenBank/DDBJ whole genome shotgun (WGS) entry which is preliminary data.</text>
</comment>
<dbReference type="PANTHER" id="PTHR43434">
    <property type="entry name" value="PHOSPHOGLYCOLATE PHOSPHATASE"/>
    <property type="match status" value="1"/>
</dbReference>
<reference evidence="5 6" key="1">
    <citation type="submission" date="2019-04" db="EMBL/GenBank/DDBJ databases">
        <authorList>
            <person name="Hwang J.C."/>
        </authorList>
    </citation>
    <scope>NUCLEOTIDE SEQUENCE [LARGE SCALE GENOMIC DNA]</scope>
    <source>
        <strain evidence="5 6">IMCC35001</strain>
    </source>
</reference>
<keyword evidence="6" id="KW-1185">Reference proteome</keyword>
<dbReference type="InterPro" id="IPR023198">
    <property type="entry name" value="PGP-like_dom2"/>
</dbReference>
<evidence type="ECO:0000256" key="2">
    <source>
        <dbReference type="ARBA" id="ARBA00022801"/>
    </source>
</evidence>
<keyword evidence="3" id="KW-0460">Magnesium</keyword>
<keyword evidence="1" id="KW-0479">Metal-binding</keyword>
<proteinExistence type="predicted"/>
<name>A0A4U1BH65_9GAMM</name>
<dbReference type="SFLD" id="SFLDS00003">
    <property type="entry name" value="Haloacid_Dehalogenase"/>
    <property type="match status" value="1"/>
</dbReference>
<evidence type="ECO:0000256" key="3">
    <source>
        <dbReference type="ARBA" id="ARBA00022842"/>
    </source>
</evidence>
<accession>A0A4U1BH65</accession>
<dbReference type="NCBIfam" id="TIGR01549">
    <property type="entry name" value="HAD-SF-IA-v1"/>
    <property type="match status" value="1"/>
</dbReference>
<dbReference type="RefSeq" id="WP_136851706.1">
    <property type="nucleotide sequence ID" value="NZ_SWCI01000002.1"/>
</dbReference>
<dbReference type="PANTHER" id="PTHR43434:SF23">
    <property type="entry name" value="PHOSPHOGLYCOLATE PHOSPHATASE"/>
    <property type="match status" value="1"/>
</dbReference>
<dbReference type="InterPro" id="IPR050155">
    <property type="entry name" value="HAD-like_hydrolase_sf"/>
</dbReference>
<evidence type="ECO:0000256" key="4">
    <source>
        <dbReference type="ARBA" id="ARBA00023277"/>
    </source>
</evidence>
<keyword evidence="4" id="KW-0119">Carbohydrate metabolism</keyword>
<dbReference type="Gene3D" id="1.10.150.240">
    <property type="entry name" value="Putative phosphatase, domain 2"/>
    <property type="match status" value="1"/>
</dbReference>
<dbReference type="InterPro" id="IPR006439">
    <property type="entry name" value="HAD-SF_hydro_IA"/>
</dbReference>
<evidence type="ECO:0000256" key="1">
    <source>
        <dbReference type="ARBA" id="ARBA00022723"/>
    </source>
</evidence>
<dbReference type="OrthoDB" id="9776368at2"/>
<dbReference type="GO" id="GO:0006281">
    <property type="term" value="P:DNA repair"/>
    <property type="evidence" value="ECO:0007669"/>
    <property type="project" value="TreeGrafter"/>
</dbReference>
<dbReference type="InterPro" id="IPR023214">
    <property type="entry name" value="HAD_sf"/>
</dbReference>
<dbReference type="GO" id="GO:0005829">
    <property type="term" value="C:cytosol"/>
    <property type="evidence" value="ECO:0007669"/>
    <property type="project" value="TreeGrafter"/>
</dbReference>
<evidence type="ECO:0000313" key="6">
    <source>
        <dbReference type="Proteomes" id="UP000305674"/>
    </source>
</evidence>
<dbReference type="InterPro" id="IPR041492">
    <property type="entry name" value="HAD_2"/>
</dbReference>
<organism evidence="5 6">
    <name type="scientific">Ferrimonas sediminicola</name>
    <dbReference type="NCBI Taxonomy" id="2569538"/>
    <lineage>
        <taxon>Bacteria</taxon>
        <taxon>Pseudomonadati</taxon>
        <taxon>Pseudomonadota</taxon>
        <taxon>Gammaproteobacteria</taxon>
        <taxon>Alteromonadales</taxon>
        <taxon>Ferrimonadaceae</taxon>
        <taxon>Ferrimonas</taxon>
    </lineage>
</organism>
<protein>
    <submittedName>
        <fullName evidence="5">HAD family hydrolase</fullName>
    </submittedName>
</protein>
<gene>
    <name evidence="5" type="ORF">FCL40_04310</name>
</gene>
<dbReference type="GO" id="GO:0008967">
    <property type="term" value="F:phosphoglycolate phosphatase activity"/>
    <property type="evidence" value="ECO:0007669"/>
    <property type="project" value="TreeGrafter"/>
</dbReference>
<dbReference type="Proteomes" id="UP000305674">
    <property type="component" value="Unassembled WGS sequence"/>
</dbReference>